<accession>A0A177L6H9</accession>
<organism evidence="5 6">
    <name type="scientific">Domibacillus aminovorans</name>
    <dbReference type="NCBI Taxonomy" id="29332"/>
    <lineage>
        <taxon>Bacteria</taxon>
        <taxon>Bacillati</taxon>
        <taxon>Bacillota</taxon>
        <taxon>Bacilli</taxon>
        <taxon>Bacillales</taxon>
        <taxon>Bacillaceae</taxon>
        <taxon>Domibacillus</taxon>
    </lineage>
</organism>
<name>A0A177L6H9_9BACI</name>
<dbReference type="Pfam" id="PF13641">
    <property type="entry name" value="Glyco_tranf_2_3"/>
    <property type="match status" value="1"/>
</dbReference>
<keyword evidence="4" id="KW-1133">Transmembrane helix</keyword>
<evidence type="ECO:0000256" key="3">
    <source>
        <dbReference type="ARBA" id="ARBA00022679"/>
    </source>
</evidence>
<comment type="caution">
    <text evidence="5">The sequence shown here is derived from an EMBL/GenBank/DDBJ whole genome shotgun (WGS) entry which is preliminary data.</text>
</comment>
<evidence type="ECO:0000313" key="5">
    <source>
        <dbReference type="EMBL" id="OAH60311.1"/>
    </source>
</evidence>
<proteinExistence type="inferred from homology"/>
<dbReference type="CDD" id="cd06423">
    <property type="entry name" value="CESA_like"/>
    <property type="match status" value="1"/>
</dbReference>
<reference evidence="5 6" key="1">
    <citation type="submission" date="2016-01" db="EMBL/GenBank/DDBJ databases">
        <title>Investigation of taxonomic status of Bacillus aminovorans.</title>
        <authorList>
            <person name="Verma A."/>
            <person name="Pal Y."/>
            <person name="Krishnamurthi S."/>
        </authorList>
    </citation>
    <scope>NUCLEOTIDE SEQUENCE [LARGE SCALE GENOMIC DNA]</scope>
    <source>
        <strain evidence="5 6">DSM 1314</strain>
    </source>
</reference>
<sequence length="475" mass="54516">MSTFTSYLLLFFGGIIFIYMLLVIFSYSMMFLYALLQLRKEYKLDKHESNEELSDITYVKPVSIIVPAYNEEAGILDSVHSLLSLSYPQMEVIVVNDGSSDKTQDKMIAHFQMEPVQKVIRQQLDTKPVTAVYRSAIHPNLLFITKQNGGKADALNAGINLSKYPYFCSIDGDSILESTSLLKVMKPIITSNEEVVASGGSIRIANGTDIQMGSIMSVSLSEKSLVIMQVIEYLRAFLVGRVALSKHNMVLIISGAFSVFSKKWVIEAGGYEKNTVGEDMELVVRLHRMMKEQKKSSNRIVFVPDPVCWTEAPENIKDLRRQRTRWHRGLLESLWKHRKMTLNPKYGAVGMISFPYFWLIECLGPLIELGGYTYIVFAFFTGGIYFEFAIILAFLFILYGSVFSMISVLFEAWALKTYPKITDLIRLFMYSFTEVFWYRPLTIFWRCEGILQFFLKRSEWGHMERKGLSRKGLEE</sequence>
<evidence type="ECO:0000256" key="4">
    <source>
        <dbReference type="SAM" id="Phobius"/>
    </source>
</evidence>
<dbReference type="RefSeq" id="WP_063966184.1">
    <property type="nucleotide sequence ID" value="NZ_JBCNAN010000010.1"/>
</dbReference>
<keyword evidence="3 5" id="KW-0808">Transferase</keyword>
<feature type="transmembrane region" description="Helical" evidence="4">
    <location>
        <begin position="373"/>
        <end position="399"/>
    </location>
</feature>
<gene>
    <name evidence="5" type="ORF">AWH49_16990</name>
</gene>
<dbReference type="Proteomes" id="UP000076935">
    <property type="component" value="Unassembled WGS sequence"/>
</dbReference>
<evidence type="ECO:0000313" key="6">
    <source>
        <dbReference type="Proteomes" id="UP000076935"/>
    </source>
</evidence>
<evidence type="ECO:0000256" key="1">
    <source>
        <dbReference type="ARBA" id="ARBA00006739"/>
    </source>
</evidence>
<keyword evidence="2" id="KW-0328">Glycosyltransferase</keyword>
<dbReference type="AlphaFoldDB" id="A0A177L6H9"/>
<keyword evidence="4" id="KW-0472">Membrane</keyword>
<dbReference type="Gene3D" id="3.90.550.10">
    <property type="entry name" value="Spore Coat Polysaccharide Biosynthesis Protein SpsA, Chain A"/>
    <property type="match status" value="1"/>
</dbReference>
<evidence type="ECO:0000256" key="2">
    <source>
        <dbReference type="ARBA" id="ARBA00022676"/>
    </source>
</evidence>
<dbReference type="PANTHER" id="PTHR43630:SF1">
    <property type="entry name" value="POLY-BETA-1,6-N-ACETYL-D-GLUCOSAMINE SYNTHASE"/>
    <property type="match status" value="1"/>
</dbReference>
<feature type="transmembrane region" description="Helical" evidence="4">
    <location>
        <begin position="346"/>
        <end position="367"/>
    </location>
</feature>
<dbReference type="EMBL" id="LQWY01000042">
    <property type="protein sequence ID" value="OAH60311.1"/>
    <property type="molecule type" value="Genomic_DNA"/>
</dbReference>
<dbReference type="InterPro" id="IPR029044">
    <property type="entry name" value="Nucleotide-diphossugar_trans"/>
</dbReference>
<keyword evidence="4" id="KW-0812">Transmembrane</keyword>
<protein>
    <submittedName>
        <fullName evidence="5">Glycosyl transferase</fullName>
    </submittedName>
</protein>
<dbReference type="GO" id="GO:0016757">
    <property type="term" value="F:glycosyltransferase activity"/>
    <property type="evidence" value="ECO:0007669"/>
    <property type="project" value="UniProtKB-KW"/>
</dbReference>
<dbReference type="SUPFAM" id="SSF53448">
    <property type="entry name" value="Nucleotide-diphospho-sugar transferases"/>
    <property type="match status" value="1"/>
</dbReference>
<comment type="similarity">
    <text evidence="1">Belongs to the glycosyltransferase 2 family.</text>
</comment>
<keyword evidence="6" id="KW-1185">Reference proteome</keyword>
<dbReference type="PANTHER" id="PTHR43630">
    <property type="entry name" value="POLY-BETA-1,6-N-ACETYL-D-GLUCOSAMINE SYNTHASE"/>
    <property type="match status" value="1"/>
</dbReference>
<feature type="transmembrane region" description="Helical" evidence="4">
    <location>
        <begin position="6"/>
        <end position="36"/>
    </location>
</feature>